<dbReference type="InterPro" id="IPR028259">
    <property type="entry name" value="AP2-like_int_N"/>
</dbReference>
<evidence type="ECO:0000256" key="2">
    <source>
        <dbReference type="ARBA" id="ARBA00022908"/>
    </source>
</evidence>
<dbReference type="InterPro" id="IPR010998">
    <property type="entry name" value="Integrase_recombinase_N"/>
</dbReference>
<dbReference type="EMBL" id="BDDX01000001">
    <property type="protein sequence ID" value="GAT90099.1"/>
    <property type="molecule type" value="Genomic_DNA"/>
</dbReference>
<organism evidence="6 7">
    <name type="scientific">Apilactobacillus kunkeei</name>
    <dbReference type="NCBI Taxonomy" id="148814"/>
    <lineage>
        <taxon>Bacteria</taxon>
        <taxon>Bacillati</taxon>
        <taxon>Bacillota</taxon>
        <taxon>Bacilli</taxon>
        <taxon>Lactobacillales</taxon>
        <taxon>Lactobacillaceae</taxon>
        <taxon>Apilactobacillus</taxon>
    </lineage>
</organism>
<name>A0A1L8CFX3_9LACO</name>
<evidence type="ECO:0000313" key="7">
    <source>
        <dbReference type="Proteomes" id="UP000186588"/>
    </source>
</evidence>
<dbReference type="CDD" id="cd01189">
    <property type="entry name" value="INT_ICEBs1_C_like"/>
    <property type="match status" value="1"/>
</dbReference>
<dbReference type="InterPro" id="IPR002104">
    <property type="entry name" value="Integrase_catalytic"/>
</dbReference>
<dbReference type="GO" id="GO:0003677">
    <property type="term" value="F:DNA binding"/>
    <property type="evidence" value="ECO:0007669"/>
    <property type="project" value="UniProtKB-KW"/>
</dbReference>
<dbReference type="InterPro" id="IPR013762">
    <property type="entry name" value="Integrase-like_cat_sf"/>
</dbReference>
<dbReference type="PANTHER" id="PTHR30629">
    <property type="entry name" value="PROPHAGE INTEGRASE"/>
    <property type="match status" value="1"/>
</dbReference>
<dbReference type="SUPFAM" id="SSF56349">
    <property type="entry name" value="DNA breaking-rejoining enzymes"/>
    <property type="match status" value="1"/>
</dbReference>
<dbReference type="InterPro" id="IPR004107">
    <property type="entry name" value="Integrase_SAM-like_N"/>
</dbReference>
<dbReference type="Gene3D" id="1.10.443.10">
    <property type="entry name" value="Intergrase catalytic core"/>
    <property type="match status" value="1"/>
</dbReference>
<dbReference type="Gene3D" id="1.10.150.130">
    <property type="match status" value="1"/>
</dbReference>
<evidence type="ECO:0000313" key="6">
    <source>
        <dbReference type="EMBL" id="GAT90099.1"/>
    </source>
</evidence>
<evidence type="ECO:0000256" key="1">
    <source>
        <dbReference type="ARBA" id="ARBA00008857"/>
    </source>
</evidence>
<evidence type="ECO:0000259" key="5">
    <source>
        <dbReference type="PROSITE" id="PS51898"/>
    </source>
</evidence>
<comment type="caution">
    <text evidence="6">The sequence shown here is derived from an EMBL/GenBank/DDBJ whole genome shotgun (WGS) entry which is preliminary data.</text>
</comment>
<keyword evidence="3" id="KW-0238">DNA-binding</keyword>
<dbReference type="GO" id="GO:0015074">
    <property type="term" value="P:DNA integration"/>
    <property type="evidence" value="ECO:0007669"/>
    <property type="project" value="UniProtKB-KW"/>
</dbReference>
<proteinExistence type="inferred from homology"/>
<dbReference type="PROSITE" id="PS51898">
    <property type="entry name" value="TYR_RECOMBINASE"/>
    <property type="match status" value="1"/>
</dbReference>
<evidence type="ECO:0000256" key="3">
    <source>
        <dbReference type="ARBA" id="ARBA00023125"/>
    </source>
</evidence>
<reference evidence="6 7" key="1">
    <citation type="journal article" date="2016" name="Syst. Appl. Microbiol.">
        <title>Genomic characterization of a fructophilic bee symbiont Lactobacillus kunkeei reveals its niche-specific adaptation.</title>
        <authorList>
            <person name="Maeno S."/>
            <person name="Tanizawa Y."/>
            <person name="Kanesaki Y."/>
            <person name="Kubota E."/>
            <person name="Kumar H."/>
            <person name="Dicks L."/>
            <person name="Salminen S."/>
            <person name="Nakagawa J."/>
            <person name="Arita M."/>
            <person name="Endo A."/>
        </authorList>
    </citation>
    <scope>NUCLEOTIDE SEQUENCE [LARGE SCALE GENOMIC DNA]</scope>
    <source>
        <strain evidence="6 7">FF30-6</strain>
    </source>
</reference>
<feature type="domain" description="Tyr recombinase" evidence="5">
    <location>
        <begin position="172"/>
        <end position="374"/>
    </location>
</feature>
<dbReference type="GO" id="GO:0006310">
    <property type="term" value="P:DNA recombination"/>
    <property type="evidence" value="ECO:0007669"/>
    <property type="project" value="UniProtKB-KW"/>
</dbReference>
<dbReference type="InterPro" id="IPR050808">
    <property type="entry name" value="Phage_Integrase"/>
</dbReference>
<keyword evidence="2" id="KW-0229">DNA integration</keyword>
<gene>
    <name evidence="6" type="ORF">FF306_00192</name>
</gene>
<evidence type="ECO:0000256" key="4">
    <source>
        <dbReference type="ARBA" id="ARBA00023172"/>
    </source>
</evidence>
<dbReference type="InterPro" id="IPR011010">
    <property type="entry name" value="DNA_brk_join_enz"/>
</dbReference>
<dbReference type="Pfam" id="PF14659">
    <property type="entry name" value="Phage_int_SAM_3"/>
    <property type="match status" value="1"/>
</dbReference>
<keyword evidence="4" id="KW-0233">DNA recombination</keyword>
<sequence>MATIKKYKLKNGATRYMFNAYIGKDINGKQLNTTRRGFKTKKEAQLASSRILIDINNGKKVTNEDDILFINVYESWLESYVNTVRVSTYSKAVRIFENHILPYFNNIKVNEIKPKNVQCVVNQWYKIAECNYKKWFYYLQSVLNYAIKNEYITNNPCKMVTLPKRKQKPGNKPSNFWTKEELQTFFNCIDKDKEPEKFTLFRLLAFTGMRRGECLALTWNDVDFNKGNLHINKNLTQGMHGEQIIQPPKTQKSNRTIIIDNTTLHYLQNWRLKQKQLFLTFGFNTFKKNQLIFASSKNNYKSLNQPGKWLNKIINDHDLKKITVHGFRHSHASALFAAGATIKEVQERLGHEDAQTTMNIYTHVTSKQNKNAVKKLSSYLNF</sequence>
<dbReference type="Proteomes" id="UP000186588">
    <property type="component" value="Unassembled WGS sequence"/>
</dbReference>
<dbReference type="AlphaFoldDB" id="A0A1L8CFX3"/>
<dbReference type="RefSeq" id="WP_094750446.1">
    <property type="nucleotide sequence ID" value="NZ_BDDX01000001.1"/>
</dbReference>
<comment type="similarity">
    <text evidence="1">Belongs to the 'phage' integrase family.</text>
</comment>
<protein>
    <submittedName>
        <fullName evidence="6">Integrase</fullName>
    </submittedName>
</protein>
<dbReference type="PANTHER" id="PTHR30629:SF2">
    <property type="entry name" value="PROPHAGE INTEGRASE INTS-RELATED"/>
    <property type="match status" value="1"/>
</dbReference>
<dbReference type="Pfam" id="PF14657">
    <property type="entry name" value="Arm-DNA-bind_4"/>
    <property type="match status" value="1"/>
</dbReference>
<dbReference type="Pfam" id="PF00589">
    <property type="entry name" value="Phage_integrase"/>
    <property type="match status" value="1"/>
</dbReference>
<accession>A0A1L8CFX3</accession>